<dbReference type="Gene3D" id="2.60.40.1210">
    <property type="entry name" value="Cellobiose dehydrogenase, cytochrome domain"/>
    <property type="match status" value="1"/>
</dbReference>
<evidence type="ECO:0000256" key="2">
    <source>
        <dbReference type="SAM" id="Phobius"/>
    </source>
</evidence>
<dbReference type="InterPro" id="IPR015920">
    <property type="entry name" value="Cellobiose_DH-like_cyt"/>
</dbReference>
<organism evidence="4 5">
    <name type="scientific">Moelleriella libera RCEF 2490</name>
    <dbReference type="NCBI Taxonomy" id="1081109"/>
    <lineage>
        <taxon>Eukaryota</taxon>
        <taxon>Fungi</taxon>
        <taxon>Dikarya</taxon>
        <taxon>Ascomycota</taxon>
        <taxon>Pezizomycotina</taxon>
        <taxon>Sordariomycetes</taxon>
        <taxon>Hypocreomycetidae</taxon>
        <taxon>Hypocreales</taxon>
        <taxon>Clavicipitaceae</taxon>
        <taxon>Moelleriella</taxon>
    </lineage>
</organism>
<keyword evidence="2" id="KW-0812">Transmembrane</keyword>
<evidence type="ECO:0000259" key="3">
    <source>
        <dbReference type="Pfam" id="PF16010"/>
    </source>
</evidence>
<feature type="transmembrane region" description="Helical" evidence="2">
    <location>
        <begin position="350"/>
        <end position="371"/>
    </location>
</feature>
<evidence type="ECO:0000313" key="4">
    <source>
        <dbReference type="EMBL" id="OAA33528.1"/>
    </source>
</evidence>
<keyword evidence="2" id="KW-0472">Membrane</keyword>
<dbReference type="OrthoDB" id="19261at2759"/>
<feature type="transmembrane region" description="Helical" evidence="2">
    <location>
        <begin position="325"/>
        <end position="344"/>
    </location>
</feature>
<feature type="domain" description="Cellobiose dehydrogenase-like cytochrome" evidence="3">
    <location>
        <begin position="27"/>
        <end position="196"/>
    </location>
</feature>
<dbReference type="AlphaFoldDB" id="A0A166VD29"/>
<feature type="region of interest" description="Disordered" evidence="1">
    <location>
        <begin position="380"/>
        <end position="454"/>
    </location>
</feature>
<dbReference type="CDD" id="cd08760">
    <property type="entry name" value="Cyt_b561_FRRS1_like"/>
    <property type="match status" value="1"/>
</dbReference>
<dbReference type="SUPFAM" id="SSF49344">
    <property type="entry name" value="CBD9-like"/>
    <property type="match status" value="1"/>
</dbReference>
<feature type="compositionally biased region" description="Polar residues" evidence="1">
    <location>
        <begin position="416"/>
        <end position="430"/>
    </location>
</feature>
<keyword evidence="2" id="KW-1133">Transmembrane helix</keyword>
<dbReference type="CDD" id="cd09630">
    <property type="entry name" value="CDH_like_cytochrome"/>
    <property type="match status" value="1"/>
</dbReference>
<reference evidence="4 5" key="1">
    <citation type="journal article" date="2016" name="Genome Biol. Evol.">
        <title>Divergent and convergent evolution of fungal pathogenicity.</title>
        <authorList>
            <person name="Shang Y."/>
            <person name="Xiao G."/>
            <person name="Zheng P."/>
            <person name="Cen K."/>
            <person name="Zhan S."/>
            <person name="Wang C."/>
        </authorList>
    </citation>
    <scope>NUCLEOTIDE SEQUENCE [LARGE SCALE GENOMIC DNA]</scope>
    <source>
        <strain evidence="4 5">RCEF 2490</strain>
    </source>
</reference>
<dbReference type="Gene3D" id="1.20.120.1770">
    <property type="match status" value="1"/>
</dbReference>
<dbReference type="PANTHER" id="PTHR47797:SF1">
    <property type="entry name" value="CYTOCHROME B561 DOMAIN-CONTAINING PROTEIN-RELATED"/>
    <property type="match status" value="1"/>
</dbReference>
<protein>
    <submittedName>
        <fullName evidence="4">Integral membrane protein</fullName>
    </submittedName>
</protein>
<dbReference type="PANTHER" id="PTHR47797">
    <property type="entry name" value="DEHYDROGENASE, PUTATIVE (AFU_ORTHOLOGUE AFUA_8G05805)-RELATED"/>
    <property type="match status" value="1"/>
</dbReference>
<name>A0A166VD29_9HYPO</name>
<dbReference type="Proteomes" id="UP000078544">
    <property type="component" value="Unassembled WGS sequence"/>
</dbReference>
<feature type="transmembrane region" description="Helical" evidence="2">
    <location>
        <begin position="287"/>
        <end position="304"/>
    </location>
</feature>
<feature type="transmembrane region" description="Helical" evidence="2">
    <location>
        <begin position="229"/>
        <end position="252"/>
    </location>
</feature>
<dbReference type="EMBL" id="AZGY01000001">
    <property type="protein sequence ID" value="OAA33528.1"/>
    <property type="molecule type" value="Genomic_DNA"/>
</dbReference>
<accession>A0A166VD29</accession>
<evidence type="ECO:0000313" key="5">
    <source>
        <dbReference type="Proteomes" id="UP000078544"/>
    </source>
</evidence>
<sequence length="454" mass="49611">MAVTAALAPAASHAADDANTPPGQSTFISPDNHVAFAFTVPQTEDHQYPAATFFSIRVPNKYSWGAVGLGSSEMSGALYLMIYQSADGSNVTFSPRIAQNGNSEPAYWDEMQYSVVANSTGIFDGYMYFTAMCTAHCRSWPRGRSGGNGGWLDVSSPNQKAIFAVGPSETLKSDDRSAPLKFHKEFGVFTIDMGRTQGAADAPVLNRDSRAEGTSLDWHRSGQSDYKTVLHATFMVFFIIGMMNFGVILLRVCGWAKWHGLNQIVATLGVLSGLALGVLASFNYNRIIGYIIVAFILGQLGLGIKHHLEYRRTQAPTLFGKIHLWFGRLIISLAALNCFFGFAFAQNQRYAVFLAGLAVLAGAGILVFHFGKKRFSRRKQQFQPVGAQPPPWRQTGYDSSYGADAPPGYEPPPHQVNLQPATPSSSTTPWRSAETKDYEDEPHLGGVQKPREFA</sequence>
<feature type="transmembrane region" description="Helical" evidence="2">
    <location>
        <begin position="264"/>
        <end position="281"/>
    </location>
</feature>
<proteinExistence type="predicted"/>
<dbReference type="Pfam" id="PF16010">
    <property type="entry name" value="CDH-cyt"/>
    <property type="match status" value="1"/>
</dbReference>
<gene>
    <name evidence="4" type="ORF">AAL_00993</name>
</gene>
<keyword evidence="5" id="KW-1185">Reference proteome</keyword>
<evidence type="ECO:0000256" key="1">
    <source>
        <dbReference type="SAM" id="MobiDB-lite"/>
    </source>
</evidence>
<dbReference type="STRING" id="1081109.A0A166VD29"/>
<comment type="caution">
    <text evidence="4">The sequence shown here is derived from an EMBL/GenBank/DDBJ whole genome shotgun (WGS) entry which is preliminary data.</text>
</comment>